<dbReference type="Proteomes" id="UP000183920">
    <property type="component" value="Unassembled WGS sequence"/>
</dbReference>
<dbReference type="RefSeq" id="WP_175304874.1">
    <property type="nucleotide sequence ID" value="NZ_CAXOKO010000002.1"/>
</dbReference>
<proteinExistence type="predicted"/>
<reference evidence="2" key="1">
    <citation type="submission" date="2015-06" db="EMBL/GenBank/DDBJ databases">
        <authorList>
            <person name="Urmite Genomes"/>
        </authorList>
    </citation>
    <scope>NUCLEOTIDE SEQUENCE [LARGE SCALE GENOMIC DNA]</scope>
    <source>
        <strain evidence="2">CSUR P1867</strain>
    </source>
</reference>
<dbReference type="GeneID" id="76522503"/>
<gene>
    <name evidence="1" type="ORF">BN1804_00363</name>
</gene>
<evidence type="ECO:0000313" key="1">
    <source>
        <dbReference type="EMBL" id="CRL59292.1"/>
    </source>
</evidence>
<protein>
    <submittedName>
        <fullName evidence="1">Uncharacterized protein</fullName>
    </submittedName>
</protein>
<accession>A0A0G4Q046</accession>
<name>A0A0G4Q046_9GAMM</name>
<dbReference type="EMBL" id="CVRY01000001">
    <property type="protein sequence ID" value="CRL59292.1"/>
    <property type="molecule type" value="Genomic_DNA"/>
</dbReference>
<dbReference type="AlphaFoldDB" id="A0A0G4Q046"/>
<organism evidence="1 2">
    <name type="scientific">Proteus penneri</name>
    <dbReference type="NCBI Taxonomy" id="102862"/>
    <lineage>
        <taxon>Bacteria</taxon>
        <taxon>Pseudomonadati</taxon>
        <taxon>Pseudomonadota</taxon>
        <taxon>Gammaproteobacteria</taxon>
        <taxon>Enterobacterales</taxon>
        <taxon>Morganellaceae</taxon>
        <taxon>Proteus</taxon>
    </lineage>
</organism>
<evidence type="ECO:0000313" key="2">
    <source>
        <dbReference type="Proteomes" id="UP000183920"/>
    </source>
</evidence>
<sequence>MVKKTIHLRSQHAKDLINKIKKMKSIENAIKTKSEKSDLIVIIDKLPTLVSIN</sequence>